<evidence type="ECO:0000313" key="3">
    <source>
        <dbReference type="EMBL" id="CDW60085.1"/>
    </source>
</evidence>
<reference evidence="3" key="1">
    <citation type="submission" date="2014-01" db="EMBL/GenBank/DDBJ databases">
        <authorList>
            <person name="Aslett M."/>
        </authorList>
    </citation>
    <scope>NUCLEOTIDE SEQUENCE</scope>
</reference>
<dbReference type="PANTHER" id="PTHR15623:SF11">
    <property type="entry name" value="SPERMATOGENESIS-ASSOCIATED SERINE-RICH PROTEIN 2"/>
    <property type="match status" value="1"/>
</dbReference>
<feature type="region of interest" description="Disordered" evidence="2">
    <location>
        <begin position="278"/>
        <end position="314"/>
    </location>
</feature>
<name>A0A077ZMZ6_TRITR</name>
<reference evidence="3" key="2">
    <citation type="submission" date="2014-03" db="EMBL/GenBank/DDBJ databases">
        <title>The whipworm genome and dual-species transcriptomics of an intimate host-pathogen interaction.</title>
        <authorList>
            <person name="Foth B.J."/>
            <person name="Tsai I.J."/>
            <person name="Reid A.J."/>
            <person name="Bancroft A.J."/>
            <person name="Nichol S."/>
            <person name="Tracey A."/>
            <person name="Holroyd N."/>
            <person name="Cotton J.A."/>
            <person name="Stanley E.J."/>
            <person name="Zarowiecki M."/>
            <person name="Liu J.Z."/>
            <person name="Huckvale T."/>
            <person name="Cooper P.J."/>
            <person name="Grencis R.K."/>
            <person name="Berriman M."/>
        </authorList>
    </citation>
    <scope>NUCLEOTIDE SEQUENCE [LARGE SCALE GENOMIC DNA]</scope>
</reference>
<evidence type="ECO:0000256" key="1">
    <source>
        <dbReference type="SAM" id="Coils"/>
    </source>
</evidence>
<dbReference type="Pfam" id="PF07139">
    <property type="entry name" value="SPATS2-like"/>
    <property type="match status" value="1"/>
</dbReference>
<dbReference type="EMBL" id="HG806875">
    <property type="protein sequence ID" value="CDW60085.1"/>
    <property type="molecule type" value="Genomic_DNA"/>
</dbReference>
<dbReference type="InterPro" id="IPR009816">
    <property type="entry name" value="SPATS2-like"/>
</dbReference>
<keyword evidence="4" id="KW-1185">Reference proteome</keyword>
<feature type="compositionally biased region" description="Polar residues" evidence="2">
    <location>
        <begin position="217"/>
        <end position="232"/>
    </location>
</feature>
<evidence type="ECO:0000256" key="2">
    <source>
        <dbReference type="SAM" id="MobiDB-lite"/>
    </source>
</evidence>
<feature type="region of interest" description="Disordered" evidence="2">
    <location>
        <begin position="217"/>
        <end position="237"/>
    </location>
</feature>
<dbReference type="PANTHER" id="PTHR15623">
    <property type="entry name" value="SPERMATOGENESIS-ASSOCIATED SERINE-RICH PROTEIN 2-RELATED"/>
    <property type="match status" value="1"/>
</dbReference>
<proteinExistence type="predicted"/>
<dbReference type="GO" id="GO:0005737">
    <property type="term" value="C:cytoplasm"/>
    <property type="evidence" value="ECO:0007669"/>
    <property type="project" value="TreeGrafter"/>
</dbReference>
<dbReference type="OrthoDB" id="10400613at2759"/>
<protein>
    <submittedName>
        <fullName evidence="3">DUF1387 domain containing protein</fullName>
    </submittedName>
</protein>
<sequence>MNANKPSTRAARANAEKIEVVQTARRGRGRPAQAKVQQVNGGARGRGAGAAAIVPPAKDTKVDVVVSADTSKQKSLNRETKSLQKLSAALERSKRLFVDQMAASKDRLRAAYVEITTSLEDRRRKLEEELENCEQEGTEFLTSRSNKINELKALCKKAESLSDKALVQFREDIRKLELEQRAESKLATGIRFEWEPDQLLSLAKSFGNVPPLFSNRSNIPPTSAVQANGSSHQESKSSKLHEISLGGIAMQSDSLDAKQLLELTRHIQHTLRRHGIPDDILPKVSGEHGVLPTRRTSGTAGTGRRRRGRGGGTSDLHSSYLMIHALVFW</sequence>
<organism evidence="3 4">
    <name type="scientific">Trichuris trichiura</name>
    <name type="common">Whipworm</name>
    <name type="synonym">Trichocephalus trichiurus</name>
    <dbReference type="NCBI Taxonomy" id="36087"/>
    <lineage>
        <taxon>Eukaryota</taxon>
        <taxon>Metazoa</taxon>
        <taxon>Ecdysozoa</taxon>
        <taxon>Nematoda</taxon>
        <taxon>Enoplea</taxon>
        <taxon>Dorylaimia</taxon>
        <taxon>Trichinellida</taxon>
        <taxon>Trichuridae</taxon>
        <taxon>Trichuris</taxon>
    </lineage>
</organism>
<feature type="coiled-coil region" evidence="1">
    <location>
        <begin position="76"/>
        <end position="143"/>
    </location>
</feature>
<dbReference type="Proteomes" id="UP000030665">
    <property type="component" value="Unassembled WGS sequence"/>
</dbReference>
<gene>
    <name evidence="3" type="ORF">TTRE_0000843601</name>
</gene>
<evidence type="ECO:0000313" key="4">
    <source>
        <dbReference type="Proteomes" id="UP000030665"/>
    </source>
</evidence>
<dbReference type="AlphaFoldDB" id="A0A077ZMZ6"/>
<accession>A0A077ZMZ6</accession>
<keyword evidence="1" id="KW-0175">Coiled coil</keyword>
<feature type="region of interest" description="Disordered" evidence="2">
    <location>
        <begin position="24"/>
        <end position="49"/>
    </location>
</feature>